<sequence>MIVFVFIGLAMAYAVIMLGLIWVAIPKFQARKTHATKQ</sequence>
<reference evidence="2 3" key="2">
    <citation type="submission" date="2015-01" db="EMBL/GenBank/DDBJ databases">
        <authorList>
            <consortium name="NBRP consortium"/>
            <person name="Sawabe T."/>
            <person name="Meirelles P."/>
            <person name="Feng G."/>
            <person name="Sayaka M."/>
            <person name="Hattori M."/>
            <person name="Ohkuma M."/>
        </authorList>
    </citation>
    <scope>NUCLEOTIDE SEQUENCE [LARGE SCALE GENOMIC DNA]</scope>
    <source>
        <strain evidence="3">JCM 19231</strain>
    </source>
</reference>
<keyword evidence="1" id="KW-0472">Membrane</keyword>
<dbReference type="EMBL" id="BBRZ01000012">
    <property type="protein sequence ID" value="GAM55303.1"/>
    <property type="molecule type" value="Genomic_DNA"/>
</dbReference>
<name>A0A0B8NW15_9VIBR</name>
<keyword evidence="1" id="KW-1133">Transmembrane helix</keyword>
<dbReference type="AlphaFoldDB" id="A0A0B8NW15"/>
<organism evidence="2 3">
    <name type="scientific">Vibrio ishigakensis</name>
    <dbReference type="NCBI Taxonomy" id="1481914"/>
    <lineage>
        <taxon>Bacteria</taxon>
        <taxon>Pseudomonadati</taxon>
        <taxon>Pseudomonadota</taxon>
        <taxon>Gammaproteobacteria</taxon>
        <taxon>Vibrionales</taxon>
        <taxon>Vibrionaceae</taxon>
        <taxon>Vibrio</taxon>
    </lineage>
</organism>
<evidence type="ECO:0000256" key="1">
    <source>
        <dbReference type="SAM" id="Phobius"/>
    </source>
</evidence>
<keyword evidence="3" id="KW-1185">Reference proteome</keyword>
<proteinExistence type="predicted"/>
<reference evidence="2 3" key="1">
    <citation type="submission" date="2015-01" db="EMBL/GenBank/DDBJ databases">
        <title>Vibrio sp. C1 JCM 19231 whole genome shotgun sequence.</title>
        <authorList>
            <person name="Sawabe T."/>
            <person name="Meirelles P."/>
            <person name="Feng G."/>
            <person name="Sayaka M."/>
            <person name="Hattori M."/>
            <person name="Ohkuma M."/>
        </authorList>
    </citation>
    <scope>NUCLEOTIDE SEQUENCE [LARGE SCALE GENOMIC DNA]</scope>
    <source>
        <strain evidence="3">JCM 19231</strain>
    </source>
</reference>
<dbReference type="Proteomes" id="UP000031671">
    <property type="component" value="Unassembled WGS sequence"/>
</dbReference>
<protein>
    <submittedName>
        <fullName evidence="2">Uncharacterized protein</fullName>
    </submittedName>
</protein>
<gene>
    <name evidence="2" type="ORF">JCM19231_5135</name>
</gene>
<evidence type="ECO:0000313" key="2">
    <source>
        <dbReference type="EMBL" id="GAM55303.1"/>
    </source>
</evidence>
<accession>A0A0B8NW15</accession>
<keyword evidence="1" id="KW-0812">Transmembrane</keyword>
<feature type="transmembrane region" description="Helical" evidence="1">
    <location>
        <begin position="6"/>
        <end position="25"/>
    </location>
</feature>
<evidence type="ECO:0000313" key="3">
    <source>
        <dbReference type="Proteomes" id="UP000031671"/>
    </source>
</evidence>
<comment type="caution">
    <text evidence="2">The sequence shown here is derived from an EMBL/GenBank/DDBJ whole genome shotgun (WGS) entry which is preliminary data.</text>
</comment>